<reference evidence="2" key="4">
    <citation type="journal article" date="2015" name="G3 (Bethesda)">
        <title>Genome sequences of three phytopathogenic species of the Magnaporthaceae family of fungi.</title>
        <authorList>
            <person name="Okagaki L.H."/>
            <person name="Nunes C.C."/>
            <person name="Sailsbery J."/>
            <person name="Clay B."/>
            <person name="Brown D."/>
            <person name="John T."/>
            <person name="Oh Y."/>
            <person name="Young N."/>
            <person name="Fitzgerald M."/>
            <person name="Haas B.J."/>
            <person name="Zeng Q."/>
            <person name="Young S."/>
            <person name="Adiconis X."/>
            <person name="Fan L."/>
            <person name="Levin J.Z."/>
            <person name="Mitchell T.K."/>
            <person name="Okubara P.A."/>
            <person name="Farman M.L."/>
            <person name="Kohn L.M."/>
            <person name="Birren B."/>
            <person name="Ma L.-J."/>
            <person name="Dean R.A."/>
        </authorList>
    </citation>
    <scope>NUCLEOTIDE SEQUENCE</scope>
    <source>
        <strain evidence="2">ATCC 64411 / 73-15</strain>
    </source>
</reference>
<protein>
    <submittedName>
        <fullName evidence="1 2">Uncharacterized protein</fullName>
    </submittedName>
</protein>
<dbReference type="EnsemblFungi" id="MAPG_03488T0">
    <property type="protein sequence ID" value="MAPG_03488T0"/>
    <property type="gene ID" value="MAPG_03488"/>
</dbReference>
<reference evidence="2" key="5">
    <citation type="submission" date="2015-06" db="UniProtKB">
        <authorList>
            <consortium name="EnsemblFungi"/>
        </authorList>
    </citation>
    <scope>IDENTIFICATION</scope>
    <source>
        <strain evidence="2">ATCC 64411</strain>
    </source>
</reference>
<dbReference type="AlphaFoldDB" id="A0A0C4DU53"/>
<gene>
    <name evidence="1" type="ORF">MAPG_03488</name>
</gene>
<evidence type="ECO:0000313" key="2">
    <source>
        <dbReference type="EnsemblFungi" id="MAPG_03488T0"/>
    </source>
</evidence>
<accession>A0A0C4DU53</accession>
<keyword evidence="3" id="KW-1185">Reference proteome</keyword>
<dbReference type="Proteomes" id="UP000011715">
    <property type="component" value="Unassembled WGS sequence"/>
</dbReference>
<organism evidence="2 3">
    <name type="scientific">Magnaporthiopsis poae (strain ATCC 64411 / 73-15)</name>
    <name type="common">Kentucky bluegrass fungus</name>
    <name type="synonym">Magnaporthe poae</name>
    <dbReference type="NCBI Taxonomy" id="644358"/>
    <lineage>
        <taxon>Eukaryota</taxon>
        <taxon>Fungi</taxon>
        <taxon>Dikarya</taxon>
        <taxon>Ascomycota</taxon>
        <taxon>Pezizomycotina</taxon>
        <taxon>Sordariomycetes</taxon>
        <taxon>Sordariomycetidae</taxon>
        <taxon>Magnaporthales</taxon>
        <taxon>Magnaporthaceae</taxon>
        <taxon>Magnaporthiopsis</taxon>
    </lineage>
</organism>
<dbReference type="EMBL" id="GL876967">
    <property type="protein sequence ID" value="KLU84446.1"/>
    <property type="molecule type" value="Genomic_DNA"/>
</dbReference>
<reference evidence="3" key="2">
    <citation type="submission" date="2010-05" db="EMBL/GenBank/DDBJ databases">
        <title>The genome sequence of Magnaporthe poae strain ATCC 64411.</title>
        <authorList>
            <person name="Ma L.-J."/>
            <person name="Dead R."/>
            <person name="Young S."/>
            <person name="Zeng Q."/>
            <person name="Koehrsen M."/>
            <person name="Alvarado L."/>
            <person name="Berlin A."/>
            <person name="Chapman S.B."/>
            <person name="Chen Z."/>
            <person name="Freedman E."/>
            <person name="Gellesch M."/>
            <person name="Goldberg J."/>
            <person name="Griggs A."/>
            <person name="Gujja S."/>
            <person name="Heilman E.R."/>
            <person name="Heiman D."/>
            <person name="Hepburn T."/>
            <person name="Howarth C."/>
            <person name="Jen D."/>
            <person name="Larson L."/>
            <person name="Mehta T."/>
            <person name="Neiman D."/>
            <person name="Pearson M."/>
            <person name="Roberts A."/>
            <person name="Saif S."/>
            <person name="Shea T."/>
            <person name="Shenoy N."/>
            <person name="Sisk P."/>
            <person name="Stolte C."/>
            <person name="Sykes S."/>
            <person name="Walk T."/>
            <person name="White J."/>
            <person name="Yandava C."/>
            <person name="Haas B."/>
            <person name="Nusbaum C."/>
            <person name="Birren B."/>
        </authorList>
    </citation>
    <scope>NUCLEOTIDE SEQUENCE [LARGE SCALE GENOMIC DNA]</scope>
    <source>
        <strain evidence="3">ATCC 64411 / 73-15</strain>
    </source>
</reference>
<sequence length="371" mass="42719">MGLLDLLLNEVATAPESERMQVGLVQVHCCASQREQVAWLKVWLRLRQSMTEAEVAAMIEETLDSSLLEAVGLKLLCQPNSQRSPHDRWFFTEFWPRFSRRPAYARELWDLLKRRDTVSWRFLNREDRGRNHKDLMPVKRSLLDLYSEIPRGGRVSPATGLLGIDRSCAADYFFMMGFHACLDRDQRGKLVACYTALAAELYQELPRGQQHPDPNHLTFRELWTAVIKGEVVALIERAGLSEYLKDLPPRYIQFMKLGSLVPKASVWRLMQLIIRIEAIDVDESIDTPYQDALLLVMAEVDWGFHRCSKSRRAELTGFYRDLLERFEDPMPIENARQSGNFLQWCEANSGREIPANIRLALSAVSPTPRPS</sequence>
<dbReference type="EMBL" id="ADBL01000833">
    <property type="status" value="NOT_ANNOTATED_CDS"/>
    <property type="molecule type" value="Genomic_DNA"/>
</dbReference>
<reference evidence="1" key="1">
    <citation type="submission" date="2010-05" db="EMBL/GenBank/DDBJ databases">
        <title>The Genome Sequence of Magnaporthe poae strain ATCC 64411.</title>
        <authorList>
            <consortium name="The Broad Institute Genome Sequencing Platform"/>
            <consortium name="Broad Institute Genome Sequencing Center for Infectious Disease"/>
            <person name="Ma L.-J."/>
            <person name="Dead R."/>
            <person name="Young S."/>
            <person name="Zeng Q."/>
            <person name="Koehrsen M."/>
            <person name="Alvarado L."/>
            <person name="Berlin A."/>
            <person name="Chapman S.B."/>
            <person name="Chen Z."/>
            <person name="Freedman E."/>
            <person name="Gellesch M."/>
            <person name="Goldberg J."/>
            <person name="Griggs A."/>
            <person name="Gujja S."/>
            <person name="Heilman E.R."/>
            <person name="Heiman D."/>
            <person name="Hepburn T."/>
            <person name="Howarth C."/>
            <person name="Jen D."/>
            <person name="Larson L."/>
            <person name="Mehta T."/>
            <person name="Neiman D."/>
            <person name="Pearson M."/>
            <person name="Roberts A."/>
            <person name="Saif S."/>
            <person name="Shea T."/>
            <person name="Shenoy N."/>
            <person name="Sisk P."/>
            <person name="Stolte C."/>
            <person name="Sykes S."/>
            <person name="Walk T."/>
            <person name="White J."/>
            <person name="Yandava C."/>
            <person name="Haas B."/>
            <person name="Nusbaum C."/>
            <person name="Birren B."/>
        </authorList>
    </citation>
    <scope>NUCLEOTIDE SEQUENCE</scope>
    <source>
        <strain evidence="1">ATCC 64411</strain>
    </source>
</reference>
<reference evidence="1" key="3">
    <citation type="submission" date="2011-03" db="EMBL/GenBank/DDBJ databases">
        <title>Annotation of Magnaporthe poae ATCC 64411.</title>
        <authorList>
            <person name="Ma L.-J."/>
            <person name="Dead R."/>
            <person name="Young S.K."/>
            <person name="Zeng Q."/>
            <person name="Gargeya S."/>
            <person name="Fitzgerald M."/>
            <person name="Haas B."/>
            <person name="Abouelleil A."/>
            <person name="Alvarado L."/>
            <person name="Arachchi H.M."/>
            <person name="Berlin A."/>
            <person name="Brown A."/>
            <person name="Chapman S.B."/>
            <person name="Chen Z."/>
            <person name="Dunbar C."/>
            <person name="Freedman E."/>
            <person name="Gearin G."/>
            <person name="Gellesch M."/>
            <person name="Goldberg J."/>
            <person name="Griggs A."/>
            <person name="Gujja S."/>
            <person name="Heiman D."/>
            <person name="Howarth C."/>
            <person name="Larson L."/>
            <person name="Lui A."/>
            <person name="MacDonald P.J.P."/>
            <person name="Mehta T."/>
            <person name="Montmayeur A."/>
            <person name="Murphy C."/>
            <person name="Neiman D."/>
            <person name="Pearson M."/>
            <person name="Priest M."/>
            <person name="Roberts A."/>
            <person name="Saif S."/>
            <person name="Shea T."/>
            <person name="Shenoy N."/>
            <person name="Sisk P."/>
            <person name="Stolte C."/>
            <person name="Sykes S."/>
            <person name="Yandava C."/>
            <person name="Wortman J."/>
            <person name="Nusbaum C."/>
            <person name="Birren B."/>
        </authorList>
    </citation>
    <scope>NUCLEOTIDE SEQUENCE</scope>
    <source>
        <strain evidence="1">ATCC 64411</strain>
    </source>
</reference>
<evidence type="ECO:0000313" key="3">
    <source>
        <dbReference type="Proteomes" id="UP000011715"/>
    </source>
</evidence>
<dbReference type="OrthoDB" id="10474533at2759"/>
<name>A0A0C4DU53_MAGP6</name>
<dbReference type="eggNOG" id="ENOG502T5TE">
    <property type="taxonomic scope" value="Eukaryota"/>
</dbReference>
<proteinExistence type="predicted"/>
<dbReference type="VEuPathDB" id="FungiDB:MAPG_03488"/>
<evidence type="ECO:0000313" key="1">
    <source>
        <dbReference type="EMBL" id="KLU84446.1"/>
    </source>
</evidence>